<feature type="non-terminal residue" evidence="1">
    <location>
        <position position="53"/>
    </location>
</feature>
<evidence type="ECO:0000313" key="1">
    <source>
        <dbReference type="EMBL" id="KKK71007.1"/>
    </source>
</evidence>
<gene>
    <name evidence="1" type="ORF">LCGC14_2918230</name>
</gene>
<organism evidence="1">
    <name type="scientific">marine sediment metagenome</name>
    <dbReference type="NCBI Taxonomy" id="412755"/>
    <lineage>
        <taxon>unclassified sequences</taxon>
        <taxon>metagenomes</taxon>
        <taxon>ecological metagenomes</taxon>
    </lineage>
</organism>
<comment type="caution">
    <text evidence="1">The sequence shown here is derived from an EMBL/GenBank/DDBJ whole genome shotgun (WGS) entry which is preliminary data.</text>
</comment>
<accession>A0A0F8XPT4</accession>
<reference evidence="1" key="1">
    <citation type="journal article" date="2015" name="Nature">
        <title>Complex archaea that bridge the gap between prokaryotes and eukaryotes.</title>
        <authorList>
            <person name="Spang A."/>
            <person name="Saw J.H."/>
            <person name="Jorgensen S.L."/>
            <person name="Zaremba-Niedzwiedzka K."/>
            <person name="Martijn J."/>
            <person name="Lind A.E."/>
            <person name="van Eijk R."/>
            <person name="Schleper C."/>
            <person name="Guy L."/>
            <person name="Ettema T.J."/>
        </authorList>
    </citation>
    <scope>NUCLEOTIDE SEQUENCE</scope>
</reference>
<sequence length="53" mass="6144">MTHFKTIAQVKAANRTLEHHWFDRGTLRFFDGRVLGGLISGRYFVSSEQRHAP</sequence>
<protein>
    <submittedName>
        <fullName evidence="1">Uncharacterized protein</fullName>
    </submittedName>
</protein>
<dbReference type="EMBL" id="LAZR01057928">
    <property type="protein sequence ID" value="KKK71007.1"/>
    <property type="molecule type" value="Genomic_DNA"/>
</dbReference>
<dbReference type="Pfam" id="PF24239">
    <property type="entry name" value="DUF7447"/>
    <property type="match status" value="1"/>
</dbReference>
<proteinExistence type="predicted"/>
<dbReference type="AlphaFoldDB" id="A0A0F8XPT4"/>
<name>A0A0F8XPT4_9ZZZZ</name>
<dbReference type="InterPro" id="IPR055870">
    <property type="entry name" value="DUF7447"/>
</dbReference>